<proteinExistence type="predicted"/>
<accession>A0A9D3YXR3</accession>
<dbReference type="Proteomes" id="UP000828390">
    <property type="component" value="Unassembled WGS sequence"/>
</dbReference>
<reference evidence="2" key="2">
    <citation type="submission" date="2020-11" db="EMBL/GenBank/DDBJ databases">
        <authorList>
            <person name="McCartney M.A."/>
            <person name="Auch B."/>
            <person name="Kono T."/>
            <person name="Mallez S."/>
            <person name="Becker A."/>
            <person name="Gohl D.M."/>
            <person name="Silverstein K.A.T."/>
            <person name="Koren S."/>
            <person name="Bechman K.B."/>
            <person name="Herman A."/>
            <person name="Abrahante J.E."/>
            <person name="Garbe J."/>
        </authorList>
    </citation>
    <scope>NUCLEOTIDE SEQUENCE</scope>
    <source>
        <strain evidence="2">Duluth1</strain>
        <tissue evidence="2">Whole animal</tissue>
    </source>
</reference>
<feature type="coiled-coil region" evidence="1">
    <location>
        <begin position="17"/>
        <end position="44"/>
    </location>
</feature>
<dbReference type="AlphaFoldDB" id="A0A9D3YXR3"/>
<keyword evidence="1" id="KW-0175">Coiled coil</keyword>
<keyword evidence="3" id="KW-1185">Reference proteome</keyword>
<evidence type="ECO:0000313" key="3">
    <source>
        <dbReference type="Proteomes" id="UP000828390"/>
    </source>
</evidence>
<evidence type="ECO:0000313" key="2">
    <source>
        <dbReference type="EMBL" id="KAH3709275.1"/>
    </source>
</evidence>
<sequence length="113" mass="12912">MVSSIITEVTGGIQTIITSLQNENEAHRIKVKDLEKQVDTLEKGEDKYNQYIRRNCLRLSGVTEQASENIETSIYFRESIHAMMRFPHKSSKNPSQVLSSFVSDPFFSKNNSL</sequence>
<name>A0A9D3YXR3_DREPO</name>
<reference evidence="2" key="1">
    <citation type="journal article" date="2019" name="bioRxiv">
        <title>The Genome of the Zebra Mussel, Dreissena polymorpha: A Resource for Invasive Species Research.</title>
        <authorList>
            <person name="McCartney M.A."/>
            <person name="Auch B."/>
            <person name="Kono T."/>
            <person name="Mallez S."/>
            <person name="Zhang Y."/>
            <person name="Obille A."/>
            <person name="Becker A."/>
            <person name="Abrahante J.E."/>
            <person name="Garbe J."/>
            <person name="Badalamenti J.P."/>
            <person name="Herman A."/>
            <person name="Mangelson H."/>
            <person name="Liachko I."/>
            <person name="Sullivan S."/>
            <person name="Sone E.D."/>
            <person name="Koren S."/>
            <person name="Silverstein K.A.T."/>
            <person name="Beckman K.B."/>
            <person name="Gohl D.M."/>
        </authorList>
    </citation>
    <scope>NUCLEOTIDE SEQUENCE</scope>
    <source>
        <strain evidence="2">Duluth1</strain>
        <tissue evidence="2">Whole animal</tissue>
    </source>
</reference>
<organism evidence="2 3">
    <name type="scientific">Dreissena polymorpha</name>
    <name type="common">Zebra mussel</name>
    <name type="synonym">Mytilus polymorpha</name>
    <dbReference type="NCBI Taxonomy" id="45954"/>
    <lineage>
        <taxon>Eukaryota</taxon>
        <taxon>Metazoa</taxon>
        <taxon>Spiralia</taxon>
        <taxon>Lophotrochozoa</taxon>
        <taxon>Mollusca</taxon>
        <taxon>Bivalvia</taxon>
        <taxon>Autobranchia</taxon>
        <taxon>Heteroconchia</taxon>
        <taxon>Euheterodonta</taxon>
        <taxon>Imparidentia</taxon>
        <taxon>Neoheterodontei</taxon>
        <taxon>Myida</taxon>
        <taxon>Dreissenoidea</taxon>
        <taxon>Dreissenidae</taxon>
        <taxon>Dreissena</taxon>
    </lineage>
</organism>
<gene>
    <name evidence="2" type="ORF">DPMN_068737</name>
</gene>
<evidence type="ECO:0000256" key="1">
    <source>
        <dbReference type="SAM" id="Coils"/>
    </source>
</evidence>
<comment type="caution">
    <text evidence="2">The sequence shown here is derived from an EMBL/GenBank/DDBJ whole genome shotgun (WGS) entry which is preliminary data.</text>
</comment>
<dbReference type="EMBL" id="JAIWYP010000014">
    <property type="protein sequence ID" value="KAH3709275.1"/>
    <property type="molecule type" value="Genomic_DNA"/>
</dbReference>
<protein>
    <submittedName>
        <fullName evidence="2">Uncharacterized protein</fullName>
    </submittedName>
</protein>